<evidence type="ECO:0000313" key="1">
    <source>
        <dbReference type="EMBL" id="MBR0560902.1"/>
    </source>
</evidence>
<comment type="caution">
    <text evidence="1">The sequence shown here is derived from an EMBL/GenBank/DDBJ whole genome shotgun (WGS) entry which is preliminary data.</text>
</comment>
<keyword evidence="2" id="KW-1185">Reference proteome</keyword>
<sequence>LDFIIEHIHPLLSVTSETVDDVESRCQFSVSAELSALTELEYGGVLENVTGGRVALQPT</sequence>
<gene>
    <name evidence="1" type="ORF">KB213_12755</name>
</gene>
<protein>
    <submittedName>
        <fullName evidence="1">DNA-protecting protein DprA</fullName>
    </submittedName>
</protein>
<organism evidence="1 2">
    <name type="scientific">Neokomagataea anthophila</name>
    <dbReference type="NCBI Taxonomy" id="2826925"/>
    <lineage>
        <taxon>Bacteria</taxon>
        <taxon>Pseudomonadati</taxon>
        <taxon>Pseudomonadota</taxon>
        <taxon>Alphaproteobacteria</taxon>
        <taxon>Acetobacterales</taxon>
        <taxon>Acetobacteraceae</taxon>
        <taxon>Neokomagataea</taxon>
    </lineage>
</organism>
<name>A0ABS5EAH5_9PROT</name>
<proteinExistence type="predicted"/>
<evidence type="ECO:0000313" key="2">
    <source>
        <dbReference type="Proteomes" id="UP000677812"/>
    </source>
</evidence>
<feature type="non-terminal residue" evidence="1">
    <location>
        <position position="1"/>
    </location>
</feature>
<dbReference type="Gene3D" id="1.10.10.10">
    <property type="entry name" value="Winged helix-like DNA-binding domain superfamily/Winged helix DNA-binding domain"/>
    <property type="match status" value="1"/>
</dbReference>
<reference evidence="1 2" key="1">
    <citation type="submission" date="2021-04" db="EMBL/GenBank/DDBJ databases">
        <title>The complete genome sequence of Neokomagataea sp. TBRC 2177.</title>
        <authorList>
            <person name="Charoenyingcharoen P."/>
            <person name="Yukphan P."/>
        </authorList>
    </citation>
    <scope>NUCLEOTIDE SEQUENCE [LARGE SCALE GENOMIC DNA]</scope>
    <source>
        <strain evidence="1 2">TBRC 2177</strain>
    </source>
</reference>
<dbReference type="InterPro" id="IPR036388">
    <property type="entry name" value="WH-like_DNA-bd_sf"/>
</dbReference>
<accession>A0ABS5EAH5</accession>
<dbReference type="EMBL" id="JAGRQH010000309">
    <property type="protein sequence ID" value="MBR0560902.1"/>
    <property type="molecule type" value="Genomic_DNA"/>
</dbReference>
<dbReference type="Proteomes" id="UP000677812">
    <property type="component" value="Unassembled WGS sequence"/>
</dbReference>